<keyword evidence="2" id="KW-1185">Reference proteome</keyword>
<name>A0A974WDK7_9NOCA</name>
<dbReference type="EMBL" id="CP070619">
    <property type="protein sequence ID" value="QSE95422.1"/>
    <property type="molecule type" value="Genomic_DNA"/>
</dbReference>
<protein>
    <submittedName>
        <fullName evidence="1">DUF3237 family protein</fullName>
    </submittedName>
</protein>
<gene>
    <name evidence="1" type="ORF">JWS13_15375</name>
</gene>
<evidence type="ECO:0000313" key="2">
    <source>
        <dbReference type="Proteomes" id="UP000662986"/>
    </source>
</evidence>
<reference evidence="1 2" key="1">
    <citation type="journal article" date="2021" name="Microbiol. Resour. Announc.">
        <title>Complete Genome Sequences of Two Rhodococcus sp. Strains with Large and Linear Chromosomes, Isolated from Apple Rhizosphere.</title>
        <authorList>
            <person name="Benning S."/>
            <person name="Brugnone N."/>
            <person name="Siani R."/>
            <person name="Kublik S."/>
            <person name="Schloter M."/>
            <person name="Rad V."/>
        </authorList>
    </citation>
    <scope>NUCLEOTIDE SEQUENCE [LARGE SCALE GENOMIC DNA]</scope>
    <source>
        <strain evidence="1 2">R79</strain>
    </source>
</reference>
<evidence type="ECO:0000313" key="1">
    <source>
        <dbReference type="EMBL" id="QSE95422.1"/>
    </source>
</evidence>
<organism evidence="1 2">
    <name type="scientific">Rhodococcus pseudokoreensis</name>
    <dbReference type="NCBI Taxonomy" id="2811421"/>
    <lineage>
        <taxon>Bacteria</taxon>
        <taxon>Bacillati</taxon>
        <taxon>Actinomycetota</taxon>
        <taxon>Actinomycetes</taxon>
        <taxon>Mycobacteriales</taxon>
        <taxon>Nocardiaceae</taxon>
        <taxon>Rhodococcus</taxon>
    </lineage>
</organism>
<dbReference type="Proteomes" id="UP000662986">
    <property type="component" value="Chromosome"/>
</dbReference>
<dbReference type="Pfam" id="PF11578">
    <property type="entry name" value="DUF3237"/>
    <property type="match status" value="1"/>
</dbReference>
<sequence length="98" mass="11015">MAQLSRRWEERQLCRLCTVRAEDDSHLLVHGLGLRCADPSTSARFRAGEIVDPAEYYFRLGFRFEADSDSLCGIEHRLGIGSAVRHPHGVPCDVYLVG</sequence>
<proteinExistence type="predicted"/>
<dbReference type="Gene3D" id="2.40.160.20">
    <property type="match status" value="1"/>
</dbReference>
<accession>A0A974WDK7</accession>
<reference evidence="1 2" key="2">
    <citation type="journal article" date="2022" name="Arch. Microbiol.">
        <title>Rhodococcus pseudokoreensis sp. nov. isolated from the rhizosphere of young M26 apple rootstocks.</title>
        <authorList>
            <person name="Kampfer P."/>
            <person name="Glaeser S.P."/>
            <person name="Blom J."/>
            <person name="Wolf J."/>
            <person name="Benning S."/>
            <person name="Schloter M."/>
            <person name="Neumann-Schaal M."/>
        </authorList>
    </citation>
    <scope>NUCLEOTIDE SEQUENCE [LARGE SCALE GENOMIC DNA]</scope>
    <source>
        <strain evidence="1 2">R79</strain>
    </source>
</reference>